<dbReference type="GO" id="GO:0016579">
    <property type="term" value="P:protein deubiquitination"/>
    <property type="evidence" value="ECO:0007669"/>
    <property type="project" value="TreeGrafter"/>
</dbReference>
<dbReference type="GO" id="GO:0004843">
    <property type="term" value="F:cysteine-type deubiquitinase activity"/>
    <property type="evidence" value="ECO:0007669"/>
    <property type="project" value="TreeGrafter"/>
</dbReference>
<dbReference type="Gene3D" id="3.90.70.80">
    <property type="match status" value="1"/>
</dbReference>
<dbReference type="PANTHER" id="PTHR12419">
    <property type="entry name" value="OTU DOMAIN CONTAINING PROTEIN"/>
    <property type="match status" value="1"/>
</dbReference>
<accession>A0A565CKI2</accession>
<proteinExistence type="inferred from homology"/>
<keyword evidence="3" id="KW-1185">Reference proteome</keyword>
<protein>
    <submittedName>
        <fullName evidence="2">Uncharacterized protein</fullName>
    </submittedName>
</protein>
<gene>
    <name evidence="2" type="ORF">ANE_LOCUS24603</name>
</gene>
<name>A0A565CKI2_9BRAS</name>
<organism evidence="2 3">
    <name type="scientific">Arabis nemorensis</name>
    <dbReference type="NCBI Taxonomy" id="586526"/>
    <lineage>
        <taxon>Eukaryota</taxon>
        <taxon>Viridiplantae</taxon>
        <taxon>Streptophyta</taxon>
        <taxon>Embryophyta</taxon>
        <taxon>Tracheophyta</taxon>
        <taxon>Spermatophyta</taxon>
        <taxon>Magnoliopsida</taxon>
        <taxon>eudicotyledons</taxon>
        <taxon>Gunneridae</taxon>
        <taxon>Pentapetalae</taxon>
        <taxon>rosids</taxon>
        <taxon>malvids</taxon>
        <taxon>Brassicales</taxon>
        <taxon>Brassicaceae</taxon>
        <taxon>Arabideae</taxon>
        <taxon>Arabis</taxon>
    </lineage>
</organism>
<dbReference type="OrthoDB" id="415023at2759"/>
<evidence type="ECO:0000313" key="3">
    <source>
        <dbReference type="Proteomes" id="UP000489600"/>
    </source>
</evidence>
<evidence type="ECO:0000313" key="2">
    <source>
        <dbReference type="EMBL" id="VVB14159.1"/>
    </source>
</evidence>
<dbReference type="PANTHER" id="PTHR12419:SF103">
    <property type="entry name" value="OVARIAN TUMOR DOMAIN-CONTAINING DEUBIQUITINATING ENZYME 10-RELATED"/>
    <property type="match status" value="1"/>
</dbReference>
<sequence length="101" mass="11754">MSDDHKKDFKLEWKGFSETKFSSLADQLFKSSDFHEKVRERIVKQLKSSPKSYKVLIEMDSSKKRSKDVPKDFSEYVNNMSKKGVWGDEVTLQRSISTPST</sequence>
<dbReference type="AlphaFoldDB" id="A0A565CKI2"/>
<comment type="similarity">
    <text evidence="1">Belongs to the peptidase C85 family.</text>
</comment>
<dbReference type="EMBL" id="CABITT030000008">
    <property type="protein sequence ID" value="VVB14159.1"/>
    <property type="molecule type" value="Genomic_DNA"/>
</dbReference>
<evidence type="ECO:0000256" key="1">
    <source>
        <dbReference type="ARBA" id="ARBA00010407"/>
    </source>
</evidence>
<dbReference type="InterPro" id="IPR050704">
    <property type="entry name" value="Peptidase_C85-like"/>
</dbReference>
<comment type="caution">
    <text evidence="2">The sequence shown here is derived from an EMBL/GenBank/DDBJ whole genome shotgun (WGS) entry which is preliminary data.</text>
</comment>
<dbReference type="Proteomes" id="UP000489600">
    <property type="component" value="Unassembled WGS sequence"/>
</dbReference>
<reference evidence="2" key="1">
    <citation type="submission" date="2019-07" db="EMBL/GenBank/DDBJ databases">
        <authorList>
            <person name="Dittberner H."/>
        </authorList>
    </citation>
    <scope>NUCLEOTIDE SEQUENCE [LARGE SCALE GENOMIC DNA]</scope>
</reference>